<dbReference type="EMBL" id="CADCXU010034712">
    <property type="protein sequence ID" value="CAB0019946.1"/>
    <property type="molecule type" value="Genomic_DNA"/>
</dbReference>
<name>A0A6H5HNH5_9HEMI</name>
<gene>
    <name evidence="1" type="ORF">NTEN_LOCUS23574</name>
</gene>
<protein>
    <submittedName>
        <fullName evidence="1">Uncharacterized protein</fullName>
    </submittedName>
</protein>
<dbReference type="Proteomes" id="UP000479000">
    <property type="component" value="Unassembled WGS sequence"/>
</dbReference>
<accession>A0A6H5HNH5</accession>
<organism evidence="1 2">
    <name type="scientific">Nesidiocoris tenuis</name>
    <dbReference type="NCBI Taxonomy" id="355587"/>
    <lineage>
        <taxon>Eukaryota</taxon>
        <taxon>Metazoa</taxon>
        <taxon>Ecdysozoa</taxon>
        <taxon>Arthropoda</taxon>
        <taxon>Hexapoda</taxon>
        <taxon>Insecta</taxon>
        <taxon>Pterygota</taxon>
        <taxon>Neoptera</taxon>
        <taxon>Paraneoptera</taxon>
        <taxon>Hemiptera</taxon>
        <taxon>Heteroptera</taxon>
        <taxon>Panheteroptera</taxon>
        <taxon>Cimicomorpha</taxon>
        <taxon>Miridae</taxon>
        <taxon>Dicyphina</taxon>
        <taxon>Nesidiocoris</taxon>
    </lineage>
</organism>
<reference evidence="1 2" key="1">
    <citation type="submission" date="2020-02" db="EMBL/GenBank/DDBJ databases">
        <authorList>
            <person name="Ferguson B K."/>
        </authorList>
    </citation>
    <scope>NUCLEOTIDE SEQUENCE [LARGE SCALE GENOMIC DNA]</scope>
</reference>
<dbReference type="AlphaFoldDB" id="A0A6H5HNH5"/>
<sequence>MSTHSVDASRPHVPRSPSAVLAFRIDSPEIVAASAIREGFHACAMNVLFVHTH</sequence>
<evidence type="ECO:0000313" key="2">
    <source>
        <dbReference type="Proteomes" id="UP000479000"/>
    </source>
</evidence>
<evidence type="ECO:0000313" key="1">
    <source>
        <dbReference type="EMBL" id="CAB0019946.1"/>
    </source>
</evidence>
<proteinExistence type="predicted"/>
<keyword evidence="2" id="KW-1185">Reference proteome</keyword>